<dbReference type="InterPro" id="IPR050410">
    <property type="entry name" value="CCR4/nocturin_mRNA_transcr"/>
</dbReference>
<evidence type="ECO:0000256" key="1">
    <source>
        <dbReference type="SAM" id="SignalP"/>
    </source>
</evidence>
<dbReference type="SUPFAM" id="SSF56219">
    <property type="entry name" value="DNase I-like"/>
    <property type="match status" value="1"/>
</dbReference>
<dbReference type="PATRIC" id="fig|1203610.3.peg.912"/>
<proteinExistence type="predicted"/>
<keyword evidence="1" id="KW-0732">Signal</keyword>
<gene>
    <name evidence="3" type="ORF">HMPREF1536_00884</name>
</gene>
<protein>
    <recommendedName>
        <fullName evidence="2">Endonuclease/exonuclease/phosphatase domain-containing protein</fullName>
    </recommendedName>
</protein>
<sequence>MKKILLSFLSVLLSVSFMSAKQPEAPLHVMTFNIRMDTKEDGANQWSNRKDLAADLVKFHEVDIFGAQEVLNHQLNDLLARLPEYSYVGVGREDGKTKGEYAPIFYKKDRFSLEDSGNFWLAEDMNAVGKKGWDAACERVATWGVFKDKLSGKKFFFLNTHLDHMGKVARHEGASLVLEEAHKLAKGLPVIVTGDFNAAPDDDPIKVLTDKNDPRHVTHSREIASLKYGPEWTFHDYGRIPNEKREWIDYIFVKGDIKVLRNGVLTDTLNHLYPSDHCPVMATLIIQ</sequence>
<dbReference type="Pfam" id="PF03372">
    <property type="entry name" value="Exo_endo_phos"/>
    <property type="match status" value="1"/>
</dbReference>
<feature type="chain" id="PRO_5002490346" description="Endonuclease/exonuclease/phosphatase domain-containing protein" evidence="1">
    <location>
        <begin position="21"/>
        <end position="287"/>
    </location>
</feature>
<comment type="caution">
    <text evidence="3">The sequence shown here is derived from an EMBL/GenBank/DDBJ whole genome shotgun (WGS) entry which is preliminary data.</text>
</comment>
<evidence type="ECO:0000313" key="3">
    <source>
        <dbReference type="EMBL" id="KKB59341.1"/>
    </source>
</evidence>
<dbReference type="PANTHER" id="PTHR12121">
    <property type="entry name" value="CARBON CATABOLITE REPRESSOR PROTEIN 4"/>
    <property type="match status" value="1"/>
</dbReference>
<dbReference type="InterPro" id="IPR036691">
    <property type="entry name" value="Endo/exonu/phosph_ase_sf"/>
</dbReference>
<dbReference type="EMBL" id="AQHW01000005">
    <property type="protein sequence ID" value="KKB59341.1"/>
    <property type="molecule type" value="Genomic_DNA"/>
</dbReference>
<evidence type="ECO:0000259" key="2">
    <source>
        <dbReference type="Pfam" id="PF03372"/>
    </source>
</evidence>
<keyword evidence="4" id="KW-1185">Reference proteome</keyword>
<dbReference type="HOGENOM" id="CLU_030508_1_0_10"/>
<dbReference type="CDD" id="cd09083">
    <property type="entry name" value="EEP-1"/>
    <property type="match status" value="1"/>
</dbReference>
<feature type="signal peptide" evidence="1">
    <location>
        <begin position="1"/>
        <end position="20"/>
    </location>
</feature>
<dbReference type="Proteomes" id="UP000033035">
    <property type="component" value="Unassembled WGS sequence"/>
</dbReference>
<reference evidence="3 4" key="1">
    <citation type="submission" date="2013-04" db="EMBL/GenBank/DDBJ databases">
        <title>The Genome Sequence of Parabacteroides gordonii DSM 23371.</title>
        <authorList>
            <consortium name="The Broad Institute Genomics Platform"/>
            <person name="Earl A."/>
            <person name="Ward D."/>
            <person name="Feldgarden M."/>
            <person name="Gevers D."/>
            <person name="Martens E."/>
            <person name="Sakamoto M."/>
            <person name="Benno Y."/>
            <person name="Suzuki N."/>
            <person name="Matsunaga N."/>
            <person name="Koshihara K."/>
            <person name="Seki M."/>
            <person name="Komiya H."/>
            <person name="Walker B."/>
            <person name="Young S."/>
            <person name="Zeng Q."/>
            <person name="Gargeya S."/>
            <person name="Fitzgerald M."/>
            <person name="Haas B."/>
            <person name="Abouelleil A."/>
            <person name="Allen A.W."/>
            <person name="Alvarado L."/>
            <person name="Arachchi H.M."/>
            <person name="Berlin A.M."/>
            <person name="Chapman S.B."/>
            <person name="Gainer-Dewar J."/>
            <person name="Goldberg J."/>
            <person name="Griggs A."/>
            <person name="Gujja S."/>
            <person name="Hansen M."/>
            <person name="Howarth C."/>
            <person name="Imamovic A."/>
            <person name="Ireland A."/>
            <person name="Larimer J."/>
            <person name="McCowan C."/>
            <person name="Murphy C."/>
            <person name="Pearson M."/>
            <person name="Poon T.W."/>
            <person name="Priest M."/>
            <person name="Roberts A."/>
            <person name="Saif S."/>
            <person name="Shea T."/>
            <person name="Sisk P."/>
            <person name="Sykes S."/>
            <person name="Wortman J."/>
            <person name="Nusbaum C."/>
            <person name="Birren B."/>
        </authorList>
    </citation>
    <scope>NUCLEOTIDE SEQUENCE [LARGE SCALE GENOMIC DNA]</scope>
    <source>
        <strain evidence="3 4">MS-1</strain>
    </source>
</reference>
<dbReference type="STRING" id="1203610.HMPREF1536_00884"/>
<evidence type="ECO:0000313" key="4">
    <source>
        <dbReference type="Proteomes" id="UP000033035"/>
    </source>
</evidence>
<dbReference type="RefSeq" id="WP_028726934.1">
    <property type="nucleotide sequence ID" value="NZ_AUAE01000011.1"/>
</dbReference>
<organism evidence="3 4">
    <name type="scientific">Parabacteroides gordonii MS-1 = DSM 23371</name>
    <dbReference type="NCBI Taxonomy" id="1203610"/>
    <lineage>
        <taxon>Bacteria</taxon>
        <taxon>Pseudomonadati</taxon>
        <taxon>Bacteroidota</taxon>
        <taxon>Bacteroidia</taxon>
        <taxon>Bacteroidales</taxon>
        <taxon>Tannerellaceae</taxon>
        <taxon>Parabacteroides</taxon>
    </lineage>
</organism>
<dbReference type="AlphaFoldDB" id="A0A0F5JNE9"/>
<name>A0A0F5JNE9_9BACT</name>
<dbReference type="Gene3D" id="3.60.10.10">
    <property type="entry name" value="Endonuclease/exonuclease/phosphatase"/>
    <property type="match status" value="1"/>
</dbReference>
<feature type="domain" description="Endonuclease/exonuclease/phosphatase" evidence="2">
    <location>
        <begin position="30"/>
        <end position="277"/>
    </location>
</feature>
<dbReference type="PANTHER" id="PTHR12121:SF36">
    <property type="entry name" value="ENDONUCLEASE_EXONUCLEASE_PHOSPHATASE DOMAIN-CONTAINING PROTEIN"/>
    <property type="match status" value="1"/>
</dbReference>
<dbReference type="GO" id="GO:0000175">
    <property type="term" value="F:3'-5'-RNA exonuclease activity"/>
    <property type="evidence" value="ECO:0007669"/>
    <property type="project" value="TreeGrafter"/>
</dbReference>
<accession>A0A0F5JNE9</accession>
<dbReference type="InterPro" id="IPR005135">
    <property type="entry name" value="Endo/exonuclease/phosphatase"/>
</dbReference>